<evidence type="ECO:0000313" key="3">
    <source>
        <dbReference type="Proteomes" id="UP000523795"/>
    </source>
</evidence>
<dbReference type="Proteomes" id="UP000523795">
    <property type="component" value="Unassembled WGS sequence"/>
</dbReference>
<dbReference type="Gene3D" id="3.30.420.590">
    <property type="match status" value="1"/>
</dbReference>
<name>A0ABX1JNM9_9MICC</name>
<evidence type="ECO:0000256" key="1">
    <source>
        <dbReference type="SAM" id="Phobius"/>
    </source>
</evidence>
<proteinExistence type="predicted"/>
<dbReference type="EMBL" id="JAAZSR010000092">
    <property type="protein sequence ID" value="NKX50444.1"/>
    <property type="molecule type" value="Genomic_DNA"/>
</dbReference>
<evidence type="ECO:0000313" key="2">
    <source>
        <dbReference type="EMBL" id="NKX50444.1"/>
    </source>
</evidence>
<gene>
    <name evidence="2" type="ORF">HER39_07665</name>
</gene>
<accession>A0ABX1JNM9</accession>
<reference evidence="2 3" key="1">
    <citation type="submission" date="2020-04" db="EMBL/GenBank/DDBJ databases">
        <authorList>
            <person name="Liu S."/>
        </authorList>
    </citation>
    <scope>NUCLEOTIDE SEQUENCE [LARGE SCALE GENOMIC DNA]</scope>
    <source>
        <strain evidence="2 3">CGMCC 1.15091</strain>
    </source>
</reference>
<feature type="transmembrane region" description="Helical" evidence="1">
    <location>
        <begin position="137"/>
        <end position="160"/>
    </location>
</feature>
<protein>
    <submittedName>
        <fullName evidence="2">LytR family transcriptional regulator</fullName>
    </submittedName>
</protein>
<sequence>MVGSEFRLRERTRGGYPGMTDPVRNPQSAPVPVRTKRAFLLLLLTTFIPGSAQLVAGDRKLGRRALRVTLAVWAAALLAVVVALAVWPVLVGFATNPWGSLLLMALLLALAVFWAFLFLNTLRIIRPGLLAPGMRPVVGLSLVLLMAATSGSLGYAAYLLNVGRNALGSIFQSGPAFAPADGRYNFLLMGGDAGSGRVGLRPDSISVLSVDAGTGRTVTFGIPRNFQNAQFPDDSPMKQVYPDGFNCGDEC</sequence>
<organism evidence="2 3">
    <name type="scientific">Arthrobacter deserti</name>
    <dbReference type="NCBI Taxonomy" id="1742687"/>
    <lineage>
        <taxon>Bacteria</taxon>
        <taxon>Bacillati</taxon>
        <taxon>Actinomycetota</taxon>
        <taxon>Actinomycetes</taxon>
        <taxon>Micrococcales</taxon>
        <taxon>Micrococcaceae</taxon>
        <taxon>Arthrobacter</taxon>
    </lineage>
</organism>
<keyword evidence="1" id="KW-0472">Membrane</keyword>
<keyword evidence="1" id="KW-0812">Transmembrane</keyword>
<keyword evidence="1" id="KW-1133">Transmembrane helix</keyword>
<feature type="transmembrane region" description="Helical" evidence="1">
    <location>
        <begin position="102"/>
        <end position="125"/>
    </location>
</feature>
<comment type="caution">
    <text evidence="2">The sequence shown here is derived from an EMBL/GenBank/DDBJ whole genome shotgun (WGS) entry which is preliminary data.</text>
</comment>
<feature type="transmembrane region" description="Helical" evidence="1">
    <location>
        <begin position="68"/>
        <end position="90"/>
    </location>
</feature>
<feature type="transmembrane region" description="Helical" evidence="1">
    <location>
        <begin position="38"/>
        <end position="56"/>
    </location>
</feature>
<feature type="non-terminal residue" evidence="2">
    <location>
        <position position="251"/>
    </location>
</feature>
<keyword evidence="3" id="KW-1185">Reference proteome</keyword>